<dbReference type="OrthoDB" id="4505626at2759"/>
<dbReference type="AlphaFoldDB" id="A1CAX6"/>
<keyword evidence="9" id="KW-1185">Reference proteome</keyword>
<dbReference type="KEGG" id="act:ACLA_013290"/>
<dbReference type="EMBL" id="DS027049">
    <property type="protein sequence ID" value="EAW12894.1"/>
    <property type="molecule type" value="Genomic_DNA"/>
</dbReference>
<feature type="chain" id="PRO_5002633416" evidence="7">
    <location>
        <begin position="23"/>
        <end position="298"/>
    </location>
</feature>
<protein>
    <submittedName>
        <fullName evidence="8">Uncharacterized protein</fullName>
    </submittedName>
</protein>
<dbReference type="GO" id="GO:0016020">
    <property type="term" value="C:membrane"/>
    <property type="evidence" value="ECO:0007669"/>
    <property type="project" value="UniProtKB-SubCell"/>
</dbReference>
<reference evidence="8 9" key="1">
    <citation type="journal article" date="2008" name="PLoS Genet.">
        <title>Genomic islands in the pathogenic filamentous fungus Aspergillus fumigatus.</title>
        <authorList>
            <person name="Fedorova N.D."/>
            <person name="Khaldi N."/>
            <person name="Joardar V.S."/>
            <person name="Maiti R."/>
            <person name="Amedeo P."/>
            <person name="Anderson M.J."/>
            <person name="Crabtree J."/>
            <person name="Silva J.C."/>
            <person name="Badger J.H."/>
            <person name="Albarraq A."/>
            <person name="Angiuoli S."/>
            <person name="Bussey H."/>
            <person name="Bowyer P."/>
            <person name="Cotty P.J."/>
            <person name="Dyer P.S."/>
            <person name="Egan A."/>
            <person name="Galens K."/>
            <person name="Fraser-Liggett C.M."/>
            <person name="Haas B.J."/>
            <person name="Inman J.M."/>
            <person name="Kent R."/>
            <person name="Lemieux S."/>
            <person name="Malavazi I."/>
            <person name="Orvis J."/>
            <person name="Roemer T."/>
            <person name="Ronning C.M."/>
            <person name="Sundaram J.P."/>
            <person name="Sutton G."/>
            <person name="Turner G."/>
            <person name="Venter J.C."/>
            <person name="White O.R."/>
            <person name="Whitty B.R."/>
            <person name="Youngman P."/>
            <person name="Wolfe K.H."/>
            <person name="Goldman G.H."/>
            <person name="Wortman J.R."/>
            <person name="Jiang B."/>
            <person name="Denning D.W."/>
            <person name="Nierman W.C."/>
        </authorList>
    </citation>
    <scope>NUCLEOTIDE SEQUENCE [LARGE SCALE GENOMIC DNA]</scope>
    <source>
        <strain evidence="9">ATCC 1007 / CBS 513.65 / DSM 816 / NCTC 3887 / NRRL 1</strain>
    </source>
</reference>
<evidence type="ECO:0000256" key="6">
    <source>
        <dbReference type="SAM" id="Phobius"/>
    </source>
</evidence>
<comment type="subcellular location">
    <subcellularLocation>
        <location evidence="1">Membrane</location>
        <topology evidence="1">Single-pass membrane protein</topology>
    </subcellularLocation>
</comment>
<dbReference type="VEuPathDB" id="FungiDB:ACLA_013290"/>
<dbReference type="InterPro" id="IPR051694">
    <property type="entry name" value="Immunoregulatory_rcpt-like"/>
</dbReference>
<evidence type="ECO:0000256" key="1">
    <source>
        <dbReference type="ARBA" id="ARBA00004167"/>
    </source>
</evidence>
<keyword evidence="3 6" id="KW-1133">Transmembrane helix</keyword>
<feature type="region of interest" description="Disordered" evidence="5">
    <location>
        <begin position="251"/>
        <end position="298"/>
    </location>
</feature>
<feature type="transmembrane region" description="Helical" evidence="6">
    <location>
        <begin position="173"/>
        <end position="195"/>
    </location>
</feature>
<accession>A1CAX6</accession>
<evidence type="ECO:0000313" key="8">
    <source>
        <dbReference type="EMBL" id="EAW12894.1"/>
    </source>
</evidence>
<dbReference type="PANTHER" id="PTHR15549">
    <property type="entry name" value="PAIRED IMMUNOGLOBULIN-LIKE TYPE 2 RECEPTOR"/>
    <property type="match status" value="1"/>
</dbReference>
<gene>
    <name evidence="8" type="ORF">ACLA_013290</name>
</gene>
<keyword evidence="4 6" id="KW-0472">Membrane</keyword>
<dbReference type="HOGENOM" id="CLU_081335_0_0_1"/>
<dbReference type="STRING" id="344612.A1CAX6"/>
<sequence length="298" mass="31375">MTRLSTLSLALSALAWTPLSTAWTLTWRNSTKGATVVHETGSQNCTQIWHQKGQQFSWDPEGEWCLHFYKDVACTTVGGWSCDGRIWRKDASRDLPAYDVYAMPPDSVSVNFPSTSTTSSSTTSSAVTTTTTTSSSSRTTTTTPASTTATATPISPATTETPKSTNTALSGGAIAGIVVGAVAAIAILAALFFCLGRRNRRAKRADDPAPASASASAPATTQLLLPGSPLGLGSAPAYTYPADKMELAETEIPHAHGRRPYPGSRFVELAGDGPGAELSNSRQVQELDGSSDIKRPLY</sequence>
<name>A1CAX6_ASPCL</name>
<dbReference type="GO" id="GO:0071944">
    <property type="term" value="C:cell periphery"/>
    <property type="evidence" value="ECO:0007669"/>
    <property type="project" value="UniProtKB-ARBA"/>
</dbReference>
<organism evidence="8 9">
    <name type="scientific">Aspergillus clavatus (strain ATCC 1007 / CBS 513.65 / DSM 816 / NCTC 3887 / NRRL 1 / QM 1276 / 107)</name>
    <dbReference type="NCBI Taxonomy" id="344612"/>
    <lineage>
        <taxon>Eukaryota</taxon>
        <taxon>Fungi</taxon>
        <taxon>Dikarya</taxon>
        <taxon>Ascomycota</taxon>
        <taxon>Pezizomycotina</taxon>
        <taxon>Eurotiomycetes</taxon>
        <taxon>Eurotiomycetidae</taxon>
        <taxon>Eurotiales</taxon>
        <taxon>Aspergillaceae</taxon>
        <taxon>Aspergillus</taxon>
        <taxon>Aspergillus subgen. Fumigati</taxon>
    </lineage>
</organism>
<dbReference type="RefSeq" id="XP_001274320.1">
    <property type="nucleotide sequence ID" value="XM_001274319.1"/>
</dbReference>
<evidence type="ECO:0000256" key="2">
    <source>
        <dbReference type="ARBA" id="ARBA00022692"/>
    </source>
</evidence>
<dbReference type="Proteomes" id="UP000006701">
    <property type="component" value="Unassembled WGS sequence"/>
</dbReference>
<feature type="compositionally biased region" description="Low complexity" evidence="5">
    <location>
        <begin position="113"/>
        <end position="165"/>
    </location>
</feature>
<keyword evidence="7" id="KW-0732">Signal</keyword>
<keyword evidence="2 6" id="KW-0812">Transmembrane</keyword>
<evidence type="ECO:0000256" key="5">
    <source>
        <dbReference type="SAM" id="MobiDB-lite"/>
    </source>
</evidence>
<feature type="signal peptide" evidence="7">
    <location>
        <begin position="1"/>
        <end position="22"/>
    </location>
</feature>
<dbReference type="GeneID" id="4706169"/>
<proteinExistence type="predicted"/>
<evidence type="ECO:0000256" key="3">
    <source>
        <dbReference type="ARBA" id="ARBA00022989"/>
    </source>
</evidence>
<dbReference type="OMA" id="WGPRYQG"/>
<evidence type="ECO:0000256" key="7">
    <source>
        <dbReference type="SAM" id="SignalP"/>
    </source>
</evidence>
<dbReference type="eggNOG" id="ENOG502SP9Z">
    <property type="taxonomic scope" value="Eukaryota"/>
</dbReference>
<feature type="region of interest" description="Disordered" evidence="5">
    <location>
        <begin position="112"/>
        <end position="165"/>
    </location>
</feature>
<evidence type="ECO:0000256" key="4">
    <source>
        <dbReference type="ARBA" id="ARBA00023136"/>
    </source>
</evidence>
<evidence type="ECO:0000313" key="9">
    <source>
        <dbReference type="Proteomes" id="UP000006701"/>
    </source>
</evidence>